<dbReference type="PROSITE" id="PS00678">
    <property type="entry name" value="WD_REPEATS_1"/>
    <property type="match status" value="2"/>
</dbReference>
<gene>
    <name evidence="5" type="ORF">PILCRDRAFT_74639</name>
</gene>
<dbReference type="AlphaFoldDB" id="A0A0C3FHF0"/>
<keyword evidence="1 3" id="KW-0853">WD repeat</keyword>
<dbReference type="Pfam" id="PF24883">
    <property type="entry name" value="NPHP3_N"/>
    <property type="match status" value="1"/>
</dbReference>
<reference evidence="6" key="2">
    <citation type="submission" date="2015-01" db="EMBL/GenBank/DDBJ databases">
        <title>Evolutionary Origins and Diversification of the Mycorrhizal Mutualists.</title>
        <authorList>
            <consortium name="DOE Joint Genome Institute"/>
            <consortium name="Mycorrhizal Genomics Consortium"/>
            <person name="Kohler A."/>
            <person name="Kuo A."/>
            <person name="Nagy L.G."/>
            <person name="Floudas D."/>
            <person name="Copeland A."/>
            <person name="Barry K.W."/>
            <person name="Cichocki N."/>
            <person name="Veneault-Fourrey C."/>
            <person name="LaButti K."/>
            <person name="Lindquist E.A."/>
            <person name="Lipzen A."/>
            <person name="Lundell T."/>
            <person name="Morin E."/>
            <person name="Murat C."/>
            <person name="Riley R."/>
            <person name="Ohm R."/>
            <person name="Sun H."/>
            <person name="Tunlid A."/>
            <person name="Henrissat B."/>
            <person name="Grigoriev I.V."/>
            <person name="Hibbett D.S."/>
            <person name="Martin F."/>
        </authorList>
    </citation>
    <scope>NUCLEOTIDE SEQUENCE [LARGE SCALE GENOMIC DNA]</scope>
    <source>
        <strain evidence="6">F 1598</strain>
    </source>
</reference>
<dbReference type="SMART" id="SM00320">
    <property type="entry name" value="WD40"/>
    <property type="match status" value="2"/>
</dbReference>
<dbReference type="InterPro" id="IPR036322">
    <property type="entry name" value="WD40_repeat_dom_sf"/>
</dbReference>
<sequence>MKLVSSSVEPIQEAVDTSAAVLNDIKSVSDTWGLLLQKIKLFSELVDSISEVHPYAKMAWSILSAAHKARPLYVIKVIDLKFSQTILAQVDRDNHIVHLVEVMDDVYSFVKEAEPIKRIESHGRIIALMAQQTTECAYFIRDYAMNKSFWERALKNSLMSDIDGKIKQYEDKFNELKMSFHDRAILQTGITVSRIFCDVESLTVDFDLSDMPYANGARFDPDRGCLPGTRGKIIEEISQWINNSDSDAVPRIFFLSGVAGYGKSAIAHAVARQFDGIGRLGSSYCFDRADQTNRRPSNLLSTIALDIADLDHHWKKSLCNVVKGNRSLRTTLSATEQFKNFILEPAKALTTVGPILIVIDALDESAEKRSRKVLLEVLARMAASIPNNFRILITARPERDIVKAFSDNKYVFCKHLDNIDKYSNDRDISLFIETTLSGIPGLELTWPNKSWCRMLLTASDGLFQWASTACRAIKGGEGGLRPAELLTRFCSLTHGLDGLYSEVLSQSFDTNNIMVMSRFKAVMGRVLVAKEPLSVSTHSELCCGVYDAELVVLITQSMGSLLSGVNQVDVPVRALHASFFDFLTDENRSKSYYVDPAPQSLGLTLSTFRIMTKQLRFNICDLKTSYLRNSDVPDLAANINTAIPPHLSYSCRFWSDHLVSTAYNTEIINELHNFFHNRLLYWLEVLSLTKHVNIASSMLQGVLKWHQNNNGAITTFAKDAIKFVSVFGFPISQSAPHIYLSALPFTPKTSWVAKHYLPLFPKTLHLKTGKADDWPAIVGILEGHMGLVSAATFSQDGKRIVSGSYDKTIRVWDAETGDVVVGPLEGHTDLVRSVAFSQDGKRIVSGSNDQTICIWDAETGDIVGSLDGHM</sequence>
<keyword evidence="6" id="KW-1185">Reference proteome</keyword>
<dbReference type="Pfam" id="PF00400">
    <property type="entry name" value="WD40"/>
    <property type="match status" value="2"/>
</dbReference>
<organism evidence="5 6">
    <name type="scientific">Piloderma croceum (strain F 1598)</name>
    <dbReference type="NCBI Taxonomy" id="765440"/>
    <lineage>
        <taxon>Eukaryota</taxon>
        <taxon>Fungi</taxon>
        <taxon>Dikarya</taxon>
        <taxon>Basidiomycota</taxon>
        <taxon>Agaricomycotina</taxon>
        <taxon>Agaricomycetes</taxon>
        <taxon>Agaricomycetidae</taxon>
        <taxon>Atheliales</taxon>
        <taxon>Atheliaceae</taxon>
        <taxon>Piloderma</taxon>
    </lineage>
</organism>
<feature type="repeat" description="WD" evidence="3">
    <location>
        <begin position="824"/>
        <end position="865"/>
    </location>
</feature>
<dbReference type="PANTHER" id="PTHR10039:SF16">
    <property type="entry name" value="GPI INOSITOL-DEACYLASE"/>
    <property type="match status" value="1"/>
</dbReference>
<dbReference type="InterPro" id="IPR019775">
    <property type="entry name" value="WD40_repeat_CS"/>
</dbReference>
<dbReference type="OrthoDB" id="163438at2759"/>
<evidence type="ECO:0000256" key="1">
    <source>
        <dbReference type="ARBA" id="ARBA00022574"/>
    </source>
</evidence>
<dbReference type="InterPro" id="IPR001680">
    <property type="entry name" value="WD40_rpt"/>
</dbReference>
<proteinExistence type="predicted"/>
<dbReference type="InterPro" id="IPR027417">
    <property type="entry name" value="P-loop_NTPase"/>
</dbReference>
<dbReference type="InterPro" id="IPR015943">
    <property type="entry name" value="WD40/YVTN_repeat-like_dom_sf"/>
</dbReference>
<evidence type="ECO:0000259" key="4">
    <source>
        <dbReference type="Pfam" id="PF24883"/>
    </source>
</evidence>
<evidence type="ECO:0000256" key="2">
    <source>
        <dbReference type="ARBA" id="ARBA00022737"/>
    </source>
</evidence>
<dbReference type="InterPro" id="IPR056884">
    <property type="entry name" value="NPHP3-like_N"/>
</dbReference>
<dbReference type="PROSITE" id="PS50294">
    <property type="entry name" value="WD_REPEATS_REGION"/>
    <property type="match status" value="2"/>
</dbReference>
<feature type="domain" description="Nephrocystin 3-like N-terminal" evidence="4">
    <location>
        <begin position="235"/>
        <end position="396"/>
    </location>
</feature>
<dbReference type="InParanoid" id="A0A0C3FHF0"/>
<evidence type="ECO:0000256" key="3">
    <source>
        <dbReference type="PROSITE-ProRule" id="PRU00221"/>
    </source>
</evidence>
<reference evidence="5 6" key="1">
    <citation type="submission" date="2014-04" db="EMBL/GenBank/DDBJ databases">
        <authorList>
            <consortium name="DOE Joint Genome Institute"/>
            <person name="Kuo A."/>
            <person name="Tarkka M."/>
            <person name="Buscot F."/>
            <person name="Kohler A."/>
            <person name="Nagy L.G."/>
            <person name="Floudas D."/>
            <person name="Copeland A."/>
            <person name="Barry K.W."/>
            <person name="Cichocki N."/>
            <person name="Veneault-Fourrey C."/>
            <person name="LaButti K."/>
            <person name="Lindquist E.A."/>
            <person name="Lipzen A."/>
            <person name="Lundell T."/>
            <person name="Morin E."/>
            <person name="Murat C."/>
            <person name="Sun H."/>
            <person name="Tunlid A."/>
            <person name="Henrissat B."/>
            <person name="Grigoriev I.V."/>
            <person name="Hibbett D.S."/>
            <person name="Martin F."/>
            <person name="Nordberg H.P."/>
            <person name="Cantor M.N."/>
            <person name="Hua S.X."/>
        </authorList>
    </citation>
    <scope>NUCLEOTIDE SEQUENCE [LARGE SCALE GENOMIC DNA]</scope>
    <source>
        <strain evidence="5 6">F 1598</strain>
    </source>
</reference>
<evidence type="ECO:0000313" key="5">
    <source>
        <dbReference type="EMBL" id="KIM79211.1"/>
    </source>
</evidence>
<feature type="non-terminal residue" evidence="5">
    <location>
        <position position="870"/>
    </location>
</feature>
<dbReference type="EMBL" id="KN833011">
    <property type="protein sequence ID" value="KIM79211.1"/>
    <property type="molecule type" value="Genomic_DNA"/>
</dbReference>
<keyword evidence="2" id="KW-0677">Repeat</keyword>
<dbReference type="HOGENOM" id="CLU_000288_6_0_1"/>
<dbReference type="STRING" id="765440.A0A0C3FHF0"/>
<dbReference type="PROSITE" id="PS50082">
    <property type="entry name" value="WD_REPEATS_2"/>
    <property type="match status" value="2"/>
</dbReference>
<evidence type="ECO:0000313" key="6">
    <source>
        <dbReference type="Proteomes" id="UP000054166"/>
    </source>
</evidence>
<dbReference type="Gene3D" id="3.40.50.300">
    <property type="entry name" value="P-loop containing nucleotide triphosphate hydrolases"/>
    <property type="match status" value="1"/>
</dbReference>
<dbReference type="PANTHER" id="PTHR10039">
    <property type="entry name" value="AMELOGENIN"/>
    <property type="match status" value="1"/>
</dbReference>
<dbReference type="Gene3D" id="2.130.10.10">
    <property type="entry name" value="YVTN repeat-like/Quinoprotein amine dehydrogenase"/>
    <property type="match status" value="1"/>
</dbReference>
<feature type="repeat" description="WD" evidence="3">
    <location>
        <begin position="781"/>
        <end position="822"/>
    </location>
</feature>
<dbReference type="Proteomes" id="UP000054166">
    <property type="component" value="Unassembled WGS sequence"/>
</dbReference>
<name>A0A0C3FHF0_PILCF</name>
<accession>A0A0C3FHF0</accession>
<protein>
    <recommendedName>
        <fullName evidence="4">Nephrocystin 3-like N-terminal domain-containing protein</fullName>
    </recommendedName>
</protein>
<dbReference type="SUPFAM" id="SSF50978">
    <property type="entry name" value="WD40 repeat-like"/>
    <property type="match status" value="1"/>
</dbReference>
<dbReference type="SUPFAM" id="SSF52540">
    <property type="entry name" value="P-loop containing nucleoside triphosphate hydrolases"/>
    <property type="match status" value="1"/>
</dbReference>